<dbReference type="OrthoDB" id="5771061at2"/>
<evidence type="ECO:0000313" key="3">
    <source>
        <dbReference type="Proteomes" id="UP000304912"/>
    </source>
</evidence>
<dbReference type="EMBL" id="CP039852">
    <property type="protein sequence ID" value="QCZ95207.1"/>
    <property type="molecule type" value="Genomic_DNA"/>
</dbReference>
<dbReference type="Pfam" id="PF14373">
    <property type="entry name" value="Imm_superinfect"/>
    <property type="match status" value="1"/>
</dbReference>
<accession>A0A5B7YHQ4</accession>
<gene>
    <name evidence="2" type="ORF">FBQ74_10440</name>
</gene>
<dbReference type="KEGG" id="salk:FBQ74_10440"/>
<name>A0A5B7YHQ4_9ALTE</name>
<organism evidence="2 3">
    <name type="scientific">Salinimonas iocasae</name>
    <dbReference type="NCBI Taxonomy" id="2572577"/>
    <lineage>
        <taxon>Bacteria</taxon>
        <taxon>Pseudomonadati</taxon>
        <taxon>Pseudomonadota</taxon>
        <taxon>Gammaproteobacteria</taxon>
        <taxon>Alteromonadales</taxon>
        <taxon>Alteromonadaceae</taxon>
        <taxon>Alteromonas/Salinimonas group</taxon>
        <taxon>Salinimonas</taxon>
    </lineage>
</organism>
<dbReference type="Proteomes" id="UP000304912">
    <property type="component" value="Chromosome"/>
</dbReference>
<keyword evidence="3" id="KW-1185">Reference proteome</keyword>
<keyword evidence="1" id="KW-0812">Transmembrane</keyword>
<keyword evidence="1" id="KW-0472">Membrane</keyword>
<evidence type="ECO:0000313" key="2">
    <source>
        <dbReference type="EMBL" id="QCZ95207.1"/>
    </source>
</evidence>
<dbReference type="AlphaFoldDB" id="A0A5B7YHQ4"/>
<sequence length="66" mass="7249">MGVVWFLPFFLALIFNRRQAKLIAIACVPAGLSVVAWSALMVWSVTGKAAEKYLPKRVKARLETGG</sequence>
<proteinExistence type="predicted"/>
<keyword evidence="1" id="KW-1133">Transmembrane helix</keyword>
<protein>
    <submittedName>
        <fullName evidence="2">Superinfection immunity protein</fullName>
    </submittedName>
</protein>
<reference evidence="2 3" key="1">
    <citation type="submission" date="2019-04" db="EMBL/GenBank/DDBJ databases">
        <title>Salinimonas iocasae sp. nov., a halophilic bacterium isolated from the outer tube casing of tubeworms in Okinawa Trough.</title>
        <authorList>
            <person name="Zhang H."/>
            <person name="Wang H."/>
            <person name="Li C."/>
        </authorList>
    </citation>
    <scope>NUCLEOTIDE SEQUENCE [LARGE SCALE GENOMIC DNA]</scope>
    <source>
        <strain evidence="2 3">KX18D6</strain>
    </source>
</reference>
<feature type="transmembrane region" description="Helical" evidence="1">
    <location>
        <begin position="30"/>
        <end position="50"/>
    </location>
</feature>
<evidence type="ECO:0000256" key="1">
    <source>
        <dbReference type="SAM" id="Phobius"/>
    </source>
</evidence>
<dbReference type="InterPro" id="IPR016410">
    <property type="entry name" value="Phage_imm"/>
</dbReference>